<dbReference type="Proteomes" id="UP000176902">
    <property type="component" value="Unassembled WGS sequence"/>
</dbReference>
<feature type="transmembrane region" description="Helical" evidence="1">
    <location>
        <begin position="6"/>
        <end position="25"/>
    </location>
</feature>
<evidence type="ECO:0000313" key="2">
    <source>
        <dbReference type="EMBL" id="OGE33985.1"/>
    </source>
</evidence>
<reference evidence="2 3" key="1">
    <citation type="journal article" date="2016" name="Nat. Commun.">
        <title>Thousands of microbial genomes shed light on interconnected biogeochemical processes in an aquifer system.</title>
        <authorList>
            <person name="Anantharaman K."/>
            <person name="Brown C.T."/>
            <person name="Hug L.A."/>
            <person name="Sharon I."/>
            <person name="Castelle C.J."/>
            <person name="Probst A.J."/>
            <person name="Thomas B.C."/>
            <person name="Singh A."/>
            <person name="Wilkins M.J."/>
            <person name="Karaoz U."/>
            <person name="Brodie E.L."/>
            <person name="Williams K.H."/>
            <person name="Hubbard S.S."/>
            <person name="Banfield J.F."/>
        </authorList>
    </citation>
    <scope>NUCLEOTIDE SEQUENCE [LARGE SCALE GENOMIC DNA]</scope>
</reference>
<keyword evidence="1" id="KW-1133">Transmembrane helix</keyword>
<dbReference type="InterPro" id="IPR027981">
    <property type="entry name" value="DUF4446"/>
</dbReference>
<gene>
    <name evidence="2" type="ORF">A3C59_05435</name>
</gene>
<dbReference type="EMBL" id="MFCV01000002">
    <property type="protein sequence ID" value="OGE33985.1"/>
    <property type="molecule type" value="Genomic_DNA"/>
</dbReference>
<accession>A0A1F5JZG8</accession>
<dbReference type="Pfam" id="PF14584">
    <property type="entry name" value="DUF4446"/>
    <property type="match status" value="1"/>
</dbReference>
<sequence>MYSDWAGFLGLVFLIWLGVLSFLEFRQREFLKSLFPRSGERDIRKKFEELISEVGDFDKDLGSLKNRLSGVEKLQLKHIQRVELLRYNPYDETGGDQSFTLALLDDGGNGIVITSLHARSATRIFAKPVIGAKAAKHQFSEEERQAIEVAMKNT</sequence>
<evidence type="ECO:0008006" key="4">
    <source>
        <dbReference type="Google" id="ProtNLM"/>
    </source>
</evidence>
<comment type="caution">
    <text evidence="2">The sequence shown here is derived from an EMBL/GenBank/DDBJ whole genome shotgun (WGS) entry which is preliminary data.</text>
</comment>
<keyword evidence="1" id="KW-0812">Transmembrane</keyword>
<dbReference type="AlphaFoldDB" id="A0A1F5JZG8"/>
<organism evidence="2 3">
    <name type="scientific">Candidatus Daviesbacteria bacterium RIFCSPHIGHO2_02_FULL_36_13</name>
    <dbReference type="NCBI Taxonomy" id="1797768"/>
    <lineage>
        <taxon>Bacteria</taxon>
        <taxon>Candidatus Daviesiibacteriota</taxon>
    </lineage>
</organism>
<keyword evidence="1" id="KW-0472">Membrane</keyword>
<protein>
    <recommendedName>
        <fullName evidence="4">DUF4446 domain-containing protein</fullName>
    </recommendedName>
</protein>
<evidence type="ECO:0000256" key="1">
    <source>
        <dbReference type="SAM" id="Phobius"/>
    </source>
</evidence>
<dbReference type="STRING" id="1797768.A3C59_05435"/>
<evidence type="ECO:0000313" key="3">
    <source>
        <dbReference type="Proteomes" id="UP000176902"/>
    </source>
</evidence>
<name>A0A1F5JZG8_9BACT</name>
<proteinExistence type="predicted"/>